<proteinExistence type="predicted"/>
<dbReference type="OrthoDB" id="785623at2"/>
<evidence type="ECO:0000313" key="3">
    <source>
        <dbReference type="Proteomes" id="UP000271374"/>
    </source>
</evidence>
<accession>A0A3S0I8T6</accession>
<feature type="domain" description="Anti-bacteriophage protein A/HamA C-terminal" evidence="1">
    <location>
        <begin position="32"/>
        <end position="309"/>
    </location>
</feature>
<dbReference type="RefSeq" id="WP_126410412.1">
    <property type="nucleotide sequence ID" value="NZ_RXNT01000019.1"/>
</dbReference>
<name>A0A3S0I8T6_9BACI</name>
<dbReference type="AlphaFoldDB" id="A0A3S0I8T6"/>
<reference evidence="2 3" key="1">
    <citation type="submission" date="2018-12" db="EMBL/GenBank/DDBJ databases">
        <title>Bacillus yapensis draft genome sequence.</title>
        <authorList>
            <person name="Yu L."/>
            <person name="Xu X."/>
            <person name="Tang X."/>
        </authorList>
    </citation>
    <scope>NUCLEOTIDE SEQUENCE [LARGE SCALE GENOMIC DNA]</scope>
    <source>
        <strain evidence="2 3">XXST-01</strain>
    </source>
</reference>
<organism evidence="2 3">
    <name type="scientific">Bacillus yapensis</name>
    <dbReference type="NCBI Taxonomy" id="2492960"/>
    <lineage>
        <taxon>Bacteria</taxon>
        <taxon>Bacillati</taxon>
        <taxon>Bacillota</taxon>
        <taxon>Bacilli</taxon>
        <taxon>Bacillales</taxon>
        <taxon>Bacillaceae</taxon>
        <taxon>Bacillus</taxon>
    </lineage>
</organism>
<gene>
    <name evidence="2" type="ORF">EKG37_19280</name>
</gene>
<dbReference type="InterPro" id="IPR014976">
    <property type="entry name" value="AbpA_HamA_C"/>
</dbReference>
<comment type="caution">
    <text evidence="2">The sequence shown here is derived from an EMBL/GenBank/DDBJ whole genome shotgun (WGS) entry which is preliminary data.</text>
</comment>
<dbReference type="Proteomes" id="UP000271374">
    <property type="component" value="Unassembled WGS sequence"/>
</dbReference>
<evidence type="ECO:0000313" key="2">
    <source>
        <dbReference type="EMBL" id="RTR27340.1"/>
    </source>
</evidence>
<protein>
    <submittedName>
        <fullName evidence="2">DUF1837 domain-containing protein</fullName>
    </submittedName>
</protein>
<keyword evidence="3" id="KW-1185">Reference proteome</keyword>
<dbReference type="EMBL" id="RXNT01000019">
    <property type="protein sequence ID" value="RTR27340.1"/>
    <property type="molecule type" value="Genomic_DNA"/>
</dbReference>
<sequence>MSEFTEITDEMITNLLTHTDSLMNHIYFINQTFNLKPNKRHYGTCINYVDLQEYREEFLEELVNTICEWVYSNTKAQKIIDEMMNDENRSIQNANSKLRKLSLSYFRDRDDRKLNLQGQIGELILFNFIQHYFKAVPLIRKMPITTSTGHERFGADAIHYKKENDKNILILGESKIYTKAYRFKAAFETSITSILSTFENHRKEIGLYIYNDFLDESLEKVARAYKRGILKNTEVHLVCVIGYNETSKLKLTSEAEIKAQFEKIILNQCKKIESKLFETIEESLLERINYILFPVWELDDLVKEFQDQIR</sequence>
<evidence type="ECO:0000259" key="1">
    <source>
        <dbReference type="Pfam" id="PF08878"/>
    </source>
</evidence>
<dbReference type="Pfam" id="PF08878">
    <property type="entry name" value="HamA"/>
    <property type="match status" value="1"/>
</dbReference>